<organism evidence="8 9">
    <name type="scientific">Lecanosticta acicola</name>
    <dbReference type="NCBI Taxonomy" id="111012"/>
    <lineage>
        <taxon>Eukaryota</taxon>
        <taxon>Fungi</taxon>
        <taxon>Dikarya</taxon>
        <taxon>Ascomycota</taxon>
        <taxon>Pezizomycotina</taxon>
        <taxon>Dothideomycetes</taxon>
        <taxon>Dothideomycetidae</taxon>
        <taxon>Mycosphaerellales</taxon>
        <taxon>Mycosphaerellaceae</taxon>
        <taxon>Lecanosticta</taxon>
    </lineage>
</organism>
<reference evidence="8" key="1">
    <citation type="submission" date="2023-11" db="EMBL/GenBank/DDBJ databases">
        <authorList>
            <person name="Alioto T."/>
            <person name="Alioto T."/>
            <person name="Gomez Garrido J."/>
        </authorList>
    </citation>
    <scope>NUCLEOTIDE SEQUENCE</scope>
</reference>
<feature type="chain" id="PRO_5042483914" description="Mid2 domain-containing protein" evidence="7">
    <location>
        <begin position="21"/>
        <end position="318"/>
    </location>
</feature>
<keyword evidence="2 6" id="KW-0812">Transmembrane</keyword>
<protein>
    <recommendedName>
        <fullName evidence="10">Mid2 domain-containing protein</fullName>
    </recommendedName>
</protein>
<evidence type="ECO:0000256" key="3">
    <source>
        <dbReference type="ARBA" id="ARBA00022989"/>
    </source>
</evidence>
<dbReference type="Gene3D" id="1.20.5.510">
    <property type="entry name" value="Single helix bin"/>
    <property type="match status" value="1"/>
</dbReference>
<dbReference type="AlphaFoldDB" id="A0AAI9E8K3"/>
<keyword evidence="9" id="KW-1185">Reference proteome</keyword>
<dbReference type="PANTHER" id="PTHR15549">
    <property type="entry name" value="PAIRED IMMUNOGLOBULIN-LIKE TYPE 2 RECEPTOR"/>
    <property type="match status" value="1"/>
</dbReference>
<gene>
    <name evidence="8" type="ORF">LECACI_7A002435</name>
</gene>
<dbReference type="Proteomes" id="UP001296104">
    <property type="component" value="Unassembled WGS sequence"/>
</dbReference>
<evidence type="ECO:0000256" key="5">
    <source>
        <dbReference type="SAM" id="MobiDB-lite"/>
    </source>
</evidence>
<evidence type="ECO:0000256" key="1">
    <source>
        <dbReference type="ARBA" id="ARBA00004167"/>
    </source>
</evidence>
<keyword evidence="3 6" id="KW-1133">Transmembrane helix</keyword>
<name>A0AAI9E8K3_9PEZI</name>
<dbReference type="EMBL" id="CAVMBE010000010">
    <property type="protein sequence ID" value="CAK3899481.1"/>
    <property type="molecule type" value="Genomic_DNA"/>
</dbReference>
<feature type="signal peptide" evidence="7">
    <location>
        <begin position="1"/>
        <end position="20"/>
    </location>
</feature>
<sequence length="318" mass="33419">MELSFYGLVISTFLISWGAAQTTTHLPAPPTYTDGKFTNPDTSKAQIFTDGSEMNVTWTTTYDSVTLWLIYDGHYNNPTLLISGTTQDWYLWTVNDDNNNTRPFSFRAVSTDGTQQQQRQGGFYTGQFWIQDSSNPGRGSSATTTTTATTSAASVIGASTTPLSASALGNAASQTASSTASPSSSSSATSSSSNGTAIGVGVGVGVGVALLIIAGFAFWFIRRNKAKKAAAAAAAPRSDAHWSNTYAPSEMTQAASPQPYHSGMKSPQPSEMAGNYWPAPAVEAPNLQEPRELEADTSGAALAGPPAPGENKPPTEYR</sequence>
<evidence type="ECO:0000256" key="4">
    <source>
        <dbReference type="ARBA" id="ARBA00023136"/>
    </source>
</evidence>
<feature type="region of interest" description="Disordered" evidence="5">
    <location>
        <begin position="250"/>
        <end position="318"/>
    </location>
</feature>
<evidence type="ECO:0000256" key="6">
    <source>
        <dbReference type="SAM" id="Phobius"/>
    </source>
</evidence>
<dbReference type="GO" id="GO:0016020">
    <property type="term" value="C:membrane"/>
    <property type="evidence" value="ECO:0007669"/>
    <property type="project" value="UniProtKB-SubCell"/>
</dbReference>
<feature type="transmembrane region" description="Helical" evidence="6">
    <location>
        <begin position="197"/>
        <end position="221"/>
    </location>
</feature>
<evidence type="ECO:0000313" key="8">
    <source>
        <dbReference type="EMBL" id="CAK3899481.1"/>
    </source>
</evidence>
<keyword evidence="7" id="KW-0732">Signal</keyword>
<evidence type="ECO:0000313" key="9">
    <source>
        <dbReference type="Proteomes" id="UP001296104"/>
    </source>
</evidence>
<dbReference type="GO" id="GO:0071944">
    <property type="term" value="C:cell periphery"/>
    <property type="evidence" value="ECO:0007669"/>
    <property type="project" value="UniProtKB-ARBA"/>
</dbReference>
<keyword evidence="4 6" id="KW-0472">Membrane</keyword>
<dbReference type="PANTHER" id="PTHR15549:SF26">
    <property type="entry name" value="AXIAL BUDDING PATTERN PROTEIN 2-RELATED"/>
    <property type="match status" value="1"/>
</dbReference>
<proteinExistence type="predicted"/>
<evidence type="ECO:0000256" key="7">
    <source>
        <dbReference type="SAM" id="SignalP"/>
    </source>
</evidence>
<accession>A0AAI9E8K3</accession>
<comment type="caution">
    <text evidence="8">The sequence shown here is derived from an EMBL/GenBank/DDBJ whole genome shotgun (WGS) entry which is preliminary data.</text>
</comment>
<evidence type="ECO:0000256" key="2">
    <source>
        <dbReference type="ARBA" id="ARBA00022692"/>
    </source>
</evidence>
<comment type="subcellular location">
    <subcellularLocation>
        <location evidence="1">Membrane</location>
        <topology evidence="1">Single-pass membrane protein</topology>
    </subcellularLocation>
</comment>
<evidence type="ECO:0008006" key="10">
    <source>
        <dbReference type="Google" id="ProtNLM"/>
    </source>
</evidence>
<feature type="region of interest" description="Disordered" evidence="5">
    <location>
        <begin position="175"/>
        <end position="194"/>
    </location>
</feature>
<dbReference type="InterPro" id="IPR051694">
    <property type="entry name" value="Immunoregulatory_rcpt-like"/>
</dbReference>